<gene>
    <name evidence="3" type="ORF">TL16_g10314</name>
</gene>
<organism evidence="3 4">
    <name type="scientific">Triparma laevis f. inornata</name>
    <dbReference type="NCBI Taxonomy" id="1714386"/>
    <lineage>
        <taxon>Eukaryota</taxon>
        <taxon>Sar</taxon>
        <taxon>Stramenopiles</taxon>
        <taxon>Ochrophyta</taxon>
        <taxon>Bolidophyceae</taxon>
        <taxon>Parmales</taxon>
        <taxon>Triparmaceae</taxon>
        <taxon>Triparma</taxon>
    </lineage>
</organism>
<dbReference type="Gene3D" id="1.20.58.1120">
    <property type="match status" value="1"/>
</dbReference>
<dbReference type="InterPro" id="IPR026983">
    <property type="entry name" value="DHC"/>
</dbReference>
<dbReference type="GO" id="GO:0051959">
    <property type="term" value="F:dynein light intermediate chain binding"/>
    <property type="evidence" value="ECO:0007669"/>
    <property type="project" value="InterPro"/>
</dbReference>
<dbReference type="Pfam" id="PF08393">
    <property type="entry name" value="DHC_N2"/>
    <property type="match status" value="1"/>
</dbReference>
<name>A0A9W7BBT8_9STRA</name>
<dbReference type="PANTHER" id="PTHR45703:SF36">
    <property type="entry name" value="DYNEIN HEAVY CHAIN, CYTOPLASMIC"/>
    <property type="match status" value="1"/>
</dbReference>
<comment type="caution">
    <text evidence="3">The sequence shown here is derived from an EMBL/GenBank/DDBJ whole genome shotgun (WGS) entry which is preliminary data.</text>
</comment>
<dbReference type="GO" id="GO:0030286">
    <property type="term" value="C:dynein complex"/>
    <property type="evidence" value="ECO:0007669"/>
    <property type="project" value="InterPro"/>
</dbReference>
<dbReference type="GO" id="GO:0045505">
    <property type="term" value="F:dynein intermediate chain binding"/>
    <property type="evidence" value="ECO:0007669"/>
    <property type="project" value="InterPro"/>
</dbReference>
<dbReference type="PANTHER" id="PTHR45703">
    <property type="entry name" value="DYNEIN HEAVY CHAIN"/>
    <property type="match status" value="1"/>
</dbReference>
<feature type="compositionally biased region" description="Polar residues" evidence="1">
    <location>
        <begin position="1175"/>
        <end position="1195"/>
    </location>
</feature>
<feature type="domain" description="Dynein heavy chain linker" evidence="2">
    <location>
        <begin position="29"/>
        <end position="223"/>
    </location>
</feature>
<evidence type="ECO:0000259" key="2">
    <source>
        <dbReference type="Pfam" id="PF08393"/>
    </source>
</evidence>
<feature type="compositionally biased region" description="Basic and acidic residues" evidence="1">
    <location>
        <begin position="244"/>
        <end position="254"/>
    </location>
</feature>
<dbReference type="InterPro" id="IPR027417">
    <property type="entry name" value="P-loop_NTPase"/>
</dbReference>
<reference evidence="4" key="1">
    <citation type="journal article" date="2023" name="Commun. Biol.">
        <title>Genome analysis of Parmales, the sister group of diatoms, reveals the evolutionary specialization of diatoms from phago-mixotrophs to photoautotrophs.</title>
        <authorList>
            <person name="Ban H."/>
            <person name="Sato S."/>
            <person name="Yoshikawa S."/>
            <person name="Yamada K."/>
            <person name="Nakamura Y."/>
            <person name="Ichinomiya M."/>
            <person name="Sato N."/>
            <person name="Blanc-Mathieu R."/>
            <person name="Endo H."/>
            <person name="Kuwata A."/>
            <person name="Ogata H."/>
        </authorList>
    </citation>
    <scope>NUCLEOTIDE SEQUENCE [LARGE SCALE GENOMIC DNA]</scope>
</reference>
<dbReference type="Proteomes" id="UP001162640">
    <property type="component" value="Unassembled WGS sequence"/>
</dbReference>
<dbReference type="InterPro" id="IPR013602">
    <property type="entry name" value="Dynein_heavy_linker"/>
</dbReference>
<evidence type="ECO:0000313" key="4">
    <source>
        <dbReference type="Proteomes" id="UP001162640"/>
    </source>
</evidence>
<feature type="region of interest" description="Disordered" evidence="1">
    <location>
        <begin position="1819"/>
        <end position="1858"/>
    </location>
</feature>
<feature type="region of interest" description="Disordered" evidence="1">
    <location>
        <begin position="1175"/>
        <end position="1199"/>
    </location>
</feature>
<dbReference type="Gene3D" id="3.40.50.300">
    <property type="entry name" value="P-loop containing nucleotide triphosphate hydrolases"/>
    <property type="match status" value="3"/>
</dbReference>
<dbReference type="EMBL" id="BLQM01000363">
    <property type="protein sequence ID" value="GMH85696.1"/>
    <property type="molecule type" value="Genomic_DNA"/>
</dbReference>
<feature type="region of interest" description="Disordered" evidence="1">
    <location>
        <begin position="280"/>
        <end position="307"/>
    </location>
</feature>
<dbReference type="Gene3D" id="1.20.920.30">
    <property type="match status" value="1"/>
</dbReference>
<evidence type="ECO:0000313" key="3">
    <source>
        <dbReference type="EMBL" id="GMH85696.1"/>
    </source>
</evidence>
<evidence type="ECO:0000256" key="1">
    <source>
        <dbReference type="SAM" id="MobiDB-lite"/>
    </source>
</evidence>
<accession>A0A9W7BBT8</accession>
<proteinExistence type="predicted"/>
<feature type="compositionally biased region" description="Basic and acidic residues" evidence="1">
    <location>
        <begin position="286"/>
        <end position="302"/>
    </location>
</feature>
<feature type="compositionally biased region" description="Basic and acidic residues" evidence="1">
    <location>
        <begin position="1845"/>
        <end position="1858"/>
    </location>
</feature>
<feature type="region of interest" description="Disordered" evidence="1">
    <location>
        <begin position="237"/>
        <end position="265"/>
    </location>
</feature>
<dbReference type="GO" id="GO:0007018">
    <property type="term" value="P:microtubule-based movement"/>
    <property type="evidence" value="ECO:0007669"/>
    <property type="project" value="InterPro"/>
</dbReference>
<sequence length="1858" mass="208880">MNLTVQMAPDLLGFYGLTSYFKNLRSLVMAVYDFVEVWEDVQNVWSRLFVAFHNGNEEEESSLGRAQKFFFQTEEDFFLILRMLQKAGRIDKVVAENPDLINRSNAILEDFHTCRGIFEEWLLRKKDFVPRLLWLQDHELINFYFYWMASLTVRNTSASDMYISRMFEHVKGLVREDDKVVGIVCHGDHEIIRFNEMSLWGTLESWISQLEGRLGQALSSNVKFCLQRRPEVLTLAKRWRRNSHHPDPQDEAKRSTRPQAFQPKKKLSYTTKDIMGMFSTRSSRLQRPEREVNPRPESKNSDSDSDSEDAIWLLDGYENTPIQSALVASEIDWVEKIEFAITAEDNNNKLVAYFNTLMERQAIIVAAQVVAKKSQKKLTALCSLLSTQMLHHRDLTNKLKNSKIDNKFRAEFSLLPRPYLAKHHEVKSDVKVEIEQWTFPYGFEYQGAYSRLGLTSGGDYALFKLAYGIRTHMGSTLHVEESTDAVDVTKSLHLSRLAAVLGRPLVTQICTNKTSIKGIYSNLIKKSIFRGAITCLMSIDKLNPTTVSNLATCLCAIRNAWFDHNQNKVELNIGDLNETLYLRESATSSPSPKARSPPQLNREITKESHNIKMHSMQHSSYFTGNYLPHGFSFFCTVAPSSNTKMIPLKLQTVLRNVSLSIPKMEVLARSLLLSAGFVSTDRLAPVLVRALHNCSEEFEGTKISVVHYTTIASAVQHAARHLEKMRQSNMEIAIELENTLDVWSEHNDAVEARSLRLNLVQCIYQQNMGESDASMLKEKLAAFMQREFRDFENLHRDPTKPFMKQDLVADEEKKEWTEAEAKYYDSCEKTGMIPTDGQRVAAVKLYLQFKSDVANGSITVISGVAGSGKSSVYKLVIHMLNGDAEKFVNAPPGVGGEYDGRDAFPEKLSHIFTDKTYKGDKTQKAVHSAAAKVQKRVRDWLRHRALGATTIFSDKFSKTQSKVSFHLEVIRSGSLDMESLIGCNQKGTWWDGLLLRKLRQLNEVVSEKQAEGSPWKALVVLDGSSGTLVEQFSSSPFHKSQRSVAQDMMALPPNIEFLMENSLLENATPASLGSVSLVHVGVEDEDIAQTLMMSWIERIASENTVSPLVMDLLERLLMLGGIGIPVNEDGSVAELSANRMCRKFSDVAVATTMSRVKAVLAILETMMHTFQLLDQGSTRRPSGQDKNPNNPSTIPEETDPLSLNACPCLELFSDSRFGILTPQQQIMLNRTYLCFLFAFSWGFGGHLQSFVSRKVFTEKLRERFEKSPGDIPGLTSAPSSHIFQYYVDNERIKLGKIEKDAGDLQGYPSYSDFMKAPKPLANRDPFYGDLSPFPYTVIVPTDRTIQSNIIMSTFMHSGLSPMLTGADSCGKTAVVSMLLRKYGGNMPDPTRAGTVIQEKFDHMETSRLSVKDPVCVVEGLAKKLRRTKANFGWDSVVSDNSSASKDVFELRNKYSRKENLRHYRRHLGRRTIGSVYVCLDRGSTGVKVANALFSSLQQERSGILECTRGSHCVVFVDDMHLAPHSATTATEVMRGLLDSYGGCTSSIGRAKGTCNSGTFAPVLHNVILSDPCQASNVHGTEHVVVRNASYVAASGKDYDRVLNEGSTRLVGHFSAIALSSPEKEELDYIFQHCVTKIFSRRGVFSALAHNRHKSWNDKEGVLKIDHLFSNEITNMTGSLVSATTRFLAFSRIEYDFSSMVRVLKSLALANPKNVVSPYTMARLWVHEIIRQFVDPVSTMVGRKEMRDNLSTCLDNLGLEGDCHQRLVETIRDWDKEPLLFGDFGSIAGVWVDDDKAPTGKEGLDAATSMRSFANINYRELCSSTEPEEEEMPSRQKQGMNAVQEAPHDPRDGLKGASR</sequence>
<dbReference type="SUPFAM" id="SSF52540">
    <property type="entry name" value="P-loop containing nucleoside triphosphate hydrolases"/>
    <property type="match status" value="1"/>
</dbReference>
<protein>
    <recommendedName>
        <fullName evidence="2">Dynein heavy chain linker domain-containing protein</fullName>
    </recommendedName>
</protein>